<dbReference type="Proteomes" id="UP000494269">
    <property type="component" value="Unassembled WGS sequence"/>
</dbReference>
<keyword evidence="2" id="KW-1185">Reference proteome</keyword>
<gene>
    <name evidence="1" type="ORF">LMG3441_03027</name>
</gene>
<organism evidence="1 2">
    <name type="scientific">Achromobacter kerstersii</name>
    <dbReference type="NCBI Taxonomy" id="1353890"/>
    <lineage>
        <taxon>Bacteria</taxon>
        <taxon>Pseudomonadati</taxon>
        <taxon>Pseudomonadota</taxon>
        <taxon>Betaproteobacteria</taxon>
        <taxon>Burkholderiales</taxon>
        <taxon>Alcaligenaceae</taxon>
        <taxon>Achromobacter</taxon>
    </lineage>
</organism>
<dbReference type="RefSeq" id="WP_175170190.1">
    <property type="nucleotide sequence ID" value="NZ_CADIJQ010000004.1"/>
</dbReference>
<protein>
    <submittedName>
        <fullName evidence="1">Uncharacterized protein</fullName>
    </submittedName>
</protein>
<dbReference type="AlphaFoldDB" id="A0A6S7BDJ3"/>
<dbReference type="EMBL" id="CADIJQ010000004">
    <property type="protein sequence ID" value="CAB3709364.1"/>
    <property type="molecule type" value="Genomic_DNA"/>
</dbReference>
<sequence>MSKLGIWVDFSQKIVCTELRQQDLISGSDWAYDASDCAQKFSAMSYQGYRLWAVPCLRLMRKHPALTRVLATAVRWMVADIKYQRGVNKKPHVMGLIIRRGIFWPANLLMGGLVVVARADRFMHERNTTGIGIGG</sequence>
<name>A0A6S7BDJ3_9BURK</name>
<reference evidence="1 2" key="1">
    <citation type="submission" date="2020-04" db="EMBL/GenBank/DDBJ databases">
        <authorList>
            <person name="De Canck E."/>
        </authorList>
    </citation>
    <scope>NUCLEOTIDE SEQUENCE [LARGE SCALE GENOMIC DNA]</scope>
    <source>
        <strain evidence="1 2">LMG 3441</strain>
    </source>
</reference>
<accession>A0A6S7BDJ3</accession>
<evidence type="ECO:0000313" key="2">
    <source>
        <dbReference type="Proteomes" id="UP000494269"/>
    </source>
</evidence>
<proteinExistence type="predicted"/>
<evidence type="ECO:0000313" key="1">
    <source>
        <dbReference type="EMBL" id="CAB3709364.1"/>
    </source>
</evidence>